<gene>
    <name evidence="6" type="ORF">M437DRAFT_51250</name>
</gene>
<dbReference type="GeneID" id="63915524"/>
<dbReference type="GO" id="GO:0003677">
    <property type="term" value="F:DNA binding"/>
    <property type="evidence" value="ECO:0007669"/>
    <property type="project" value="InterPro"/>
</dbReference>
<evidence type="ECO:0000256" key="3">
    <source>
        <dbReference type="ARBA" id="ARBA00023242"/>
    </source>
</evidence>
<dbReference type="CDD" id="cd00067">
    <property type="entry name" value="GAL4"/>
    <property type="match status" value="1"/>
</dbReference>
<dbReference type="RefSeq" id="XP_040878766.1">
    <property type="nucleotide sequence ID" value="XM_041022151.1"/>
</dbReference>
<dbReference type="GO" id="GO:0006351">
    <property type="term" value="P:DNA-templated transcription"/>
    <property type="evidence" value="ECO:0007669"/>
    <property type="project" value="InterPro"/>
</dbReference>
<dbReference type="SMART" id="SM00066">
    <property type="entry name" value="GAL4"/>
    <property type="match status" value="1"/>
</dbReference>
<evidence type="ECO:0000313" key="7">
    <source>
        <dbReference type="Proteomes" id="UP000030672"/>
    </source>
</evidence>
<dbReference type="PROSITE" id="PS50048">
    <property type="entry name" value="ZN2_CY6_FUNGAL_2"/>
    <property type="match status" value="1"/>
</dbReference>
<reference evidence="6 7" key="1">
    <citation type="journal article" date="2014" name="BMC Genomics">
        <title>Genome sequencing of four Aureobasidium pullulans varieties: biotechnological potential, stress tolerance, and description of new species.</title>
        <authorList>
            <person name="Gostin Ar C."/>
            <person name="Ohm R.A."/>
            <person name="Kogej T."/>
            <person name="Sonjak S."/>
            <person name="Turk M."/>
            <person name="Zajc J."/>
            <person name="Zalar P."/>
            <person name="Grube M."/>
            <person name="Sun H."/>
            <person name="Han J."/>
            <person name="Sharma A."/>
            <person name="Chiniquy J."/>
            <person name="Ngan C.Y."/>
            <person name="Lipzen A."/>
            <person name="Barry K."/>
            <person name="Grigoriev I.V."/>
            <person name="Gunde-Cimerman N."/>
        </authorList>
    </citation>
    <scope>NUCLEOTIDE SEQUENCE [LARGE SCALE GENOMIC DNA]</scope>
    <source>
        <strain evidence="6 7">CBS 110374</strain>
    </source>
</reference>
<dbReference type="AlphaFoldDB" id="A0A074VMM2"/>
<name>A0A074VMM2_AURM1</name>
<dbReference type="Proteomes" id="UP000030672">
    <property type="component" value="Unassembled WGS sequence"/>
</dbReference>
<evidence type="ECO:0000256" key="4">
    <source>
        <dbReference type="SAM" id="MobiDB-lite"/>
    </source>
</evidence>
<keyword evidence="2" id="KW-0479">Metal-binding</keyword>
<evidence type="ECO:0000256" key="1">
    <source>
        <dbReference type="ARBA" id="ARBA00004123"/>
    </source>
</evidence>
<dbReference type="PANTHER" id="PTHR31001">
    <property type="entry name" value="UNCHARACTERIZED TRANSCRIPTIONAL REGULATORY PROTEIN"/>
    <property type="match status" value="1"/>
</dbReference>
<dbReference type="PANTHER" id="PTHR31001:SF45">
    <property type="entry name" value="ZN(II)2CYS6 TRANSCRIPTION FACTOR (EUROFUNG)"/>
    <property type="match status" value="1"/>
</dbReference>
<dbReference type="InterPro" id="IPR050613">
    <property type="entry name" value="Sec_Metabolite_Reg"/>
</dbReference>
<dbReference type="EMBL" id="KL584837">
    <property type="protein sequence ID" value="KEQ61743.1"/>
    <property type="molecule type" value="Genomic_DNA"/>
</dbReference>
<evidence type="ECO:0000256" key="2">
    <source>
        <dbReference type="ARBA" id="ARBA00022723"/>
    </source>
</evidence>
<comment type="subcellular location">
    <subcellularLocation>
        <location evidence="1">Nucleus</location>
    </subcellularLocation>
</comment>
<evidence type="ECO:0000313" key="6">
    <source>
        <dbReference type="EMBL" id="KEQ61743.1"/>
    </source>
</evidence>
<dbReference type="SUPFAM" id="SSF57701">
    <property type="entry name" value="Zn2/Cys6 DNA-binding domain"/>
    <property type="match status" value="1"/>
</dbReference>
<feature type="compositionally biased region" description="Polar residues" evidence="4">
    <location>
        <begin position="10"/>
        <end position="20"/>
    </location>
</feature>
<organism evidence="6 7">
    <name type="scientific">Aureobasidium melanogenum (strain CBS 110374)</name>
    <name type="common">Aureobasidium pullulans var. melanogenum</name>
    <dbReference type="NCBI Taxonomy" id="1043003"/>
    <lineage>
        <taxon>Eukaryota</taxon>
        <taxon>Fungi</taxon>
        <taxon>Dikarya</taxon>
        <taxon>Ascomycota</taxon>
        <taxon>Pezizomycotina</taxon>
        <taxon>Dothideomycetes</taxon>
        <taxon>Dothideomycetidae</taxon>
        <taxon>Dothideales</taxon>
        <taxon>Saccotheciaceae</taxon>
        <taxon>Aureobasidium</taxon>
    </lineage>
</organism>
<dbReference type="InterPro" id="IPR036864">
    <property type="entry name" value="Zn2-C6_fun-type_DNA-bd_sf"/>
</dbReference>
<protein>
    <recommendedName>
        <fullName evidence="5">Zn(2)-C6 fungal-type domain-containing protein</fullName>
    </recommendedName>
</protein>
<feature type="region of interest" description="Disordered" evidence="4">
    <location>
        <begin position="91"/>
        <end position="113"/>
    </location>
</feature>
<keyword evidence="3" id="KW-0539">Nucleus</keyword>
<dbReference type="GO" id="GO:0008270">
    <property type="term" value="F:zinc ion binding"/>
    <property type="evidence" value="ECO:0007669"/>
    <property type="project" value="InterPro"/>
</dbReference>
<feature type="region of interest" description="Disordered" evidence="4">
    <location>
        <begin position="1"/>
        <end position="20"/>
    </location>
</feature>
<dbReference type="HOGENOM" id="CLU_004083_5_0_1"/>
<proteinExistence type="predicted"/>
<dbReference type="GO" id="GO:0000981">
    <property type="term" value="F:DNA-binding transcription factor activity, RNA polymerase II-specific"/>
    <property type="evidence" value="ECO:0007669"/>
    <property type="project" value="InterPro"/>
</dbReference>
<dbReference type="GO" id="GO:0005634">
    <property type="term" value="C:nucleus"/>
    <property type="evidence" value="ECO:0007669"/>
    <property type="project" value="UniProtKB-SubCell"/>
</dbReference>
<evidence type="ECO:0000259" key="5">
    <source>
        <dbReference type="PROSITE" id="PS50048"/>
    </source>
</evidence>
<dbReference type="InterPro" id="IPR001138">
    <property type="entry name" value="Zn2Cys6_DnaBD"/>
</dbReference>
<keyword evidence="7" id="KW-1185">Reference proteome</keyword>
<dbReference type="Pfam" id="PF04082">
    <property type="entry name" value="Fungal_trans"/>
    <property type="match status" value="1"/>
</dbReference>
<accession>A0A074VMM2</accession>
<dbReference type="CDD" id="cd12148">
    <property type="entry name" value="fungal_TF_MHR"/>
    <property type="match status" value="1"/>
</dbReference>
<dbReference type="SMART" id="SM00906">
    <property type="entry name" value="Fungal_trans"/>
    <property type="match status" value="1"/>
</dbReference>
<dbReference type="Gene3D" id="4.10.240.10">
    <property type="entry name" value="Zn(2)-C6 fungal-type DNA-binding domain"/>
    <property type="match status" value="1"/>
</dbReference>
<dbReference type="Pfam" id="PF00172">
    <property type="entry name" value="Zn_clus"/>
    <property type="match status" value="1"/>
</dbReference>
<dbReference type="InterPro" id="IPR007219">
    <property type="entry name" value="XnlR_reg_dom"/>
</dbReference>
<sequence length="705" mass="80652">MSSLDDLHPQASTRTTTKPQRTLACTSCQNRKVKCDRKFPCSSCIKSNVQCIPVAAPRQRRRRFPEAELLARVRYLEDLLRQHDVEFEPLHRNATENIENKSGSEGKRKGSPEIKTETTFEAKYLHLLNLWQAMNLKVRPHRHLSLMEETNDLRDAAGKKTWDQMYKNTTNFLFFGSLIPDLDFTALHPSDHVQVFRLWQVYLENVDPLLKVTHTPTLQVRLIDATGNLGNVESRLEALMFGIYCVAVMSLTDMECLDMFAAGRDGLLQRYRFGCQQALLKCGFLQTDDRDCLTALFLYLVAVRPDTDPRSLSSLLGLTVRIAQRMGLDNESANTRCGPLEGEMRRRIWWALLLFDNRVCEMGDYRAVTLTPSWNCKIPANLNDFDLQAGMKTLPQSHDRPTESTLAVLRYAVADLVRHSSFFLDFTNPALKALAKPNDHGGDLVSLQQKIEDDYLRHLNPENPHHFVTLWLIRGHIARYLLFQHFSIPPYKQTDQERDESIAHALKMLDCHTRIMTNPSTKRHTWFLYFHFPFPAYIHILQYLRREPLAKHAEICWKNMSDSAKVRFADPEQTAYPFYKTPLFKTFTKIVVKAWEARVAALQRQGKADEKVPYIVEEFKRRVQVSESSLSDVASCVPAMSSGFESDESILPFPMMSFGGPFDDLNSHGGLELGDGLAGDSVMDVDMSALDLTATDWPLLNMPRS</sequence>
<feature type="domain" description="Zn(2)-C6 fungal-type" evidence="5">
    <location>
        <begin position="24"/>
        <end position="51"/>
    </location>
</feature>
<dbReference type="STRING" id="1043003.A0A074VMM2"/>